<evidence type="ECO:0000256" key="1">
    <source>
        <dbReference type="SAM" id="MobiDB-lite"/>
    </source>
</evidence>
<feature type="region of interest" description="Disordered" evidence="1">
    <location>
        <begin position="75"/>
        <end position="94"/>
    </location>
</feature>
<name>A0ABW3Y9T0_9ACTN</name>
<evidence type="ECO:0000313" key="2">
    <source>
        <dbReference type="EMBL" id="MFD1320989.1"/>
    </source>
</evidence>
<proteinExistence type="predicted"/>
<keyword evidence="3" id="KW-1185">Reference proteome</keyword>
<gene>
    <name evidence="2" type="ORF">ACFQ4H_07805</name>
</gene>
<accession>A0ABW3Y9T0</accession>
<dbReference type="RefSeq" id="WP_377568592.1">
    <property type="nucleotide sequence ID" value="NZ_JBHTMP010000008.1"/>
</dbReference>
<sequence length="94" mass="10313">MTAPRWVLHLPTKLTSLDEATALIERLRDALSHVAVIDFNAATLSEKDRLMVRHQVFCGVTLPDQRRCGLRHEHPGPCAASADGYPAKRGAAGR</sequence>
<dbReference type="Proteomes" id="UP001597260">
    <property type="component" value="Unassembled WGS sequence"/>
</dbReference>
<organism evidence="2 3">
    <name type="scientific">Micromonospora sonneratiae</name>
    <dbReference type="NCBI Taxonomy" id="1184706"/>
    <lineage>
        <taxon>Bacteria</taxon>
        <taxon>Bacillati</taxon>
        <taxon>Actinomycetota</taxon>
        <taxon>Actinomycetes</taxon>
        <taxon>Micromonosporales</taxon>
        <taxon>Micromonosporaceae</taxon>
        <taxon>Micromonospora</taxon>
    </lineage>
</organism>
<comment type="caution">
    <text evidence="2">The sequence shown here is derived from an EMBL/GenBank/DDBJ whole genome shotgun (WGS) entry which is preliminary data.</text>
</comment>
<reference evidence="3" key="1">
    <citation type="journal article" date="2019" name="Int. J. Syst. Evol. Microbiol.">
        <title>The Global Catalogue of Microorganisms (GCM) 10K type strain sequencing project: providing services to taxonomists for standard genome sequencing and annotation.</title>
        <authorList>
            <consortium name="The Broad Institute Genomics Platform"/>
            <consortium name="The Broad Institute Genome Sequencing Center for Infectious Disease"/>
            <person name="Wu L."/>
            <person name="Ma J."/>
        </authorList>
    </citation>
    <scope>NUCLEOTIDE SEQUENCE [LARGE SCALE GENOMIC DNA]</scope>
    <source>
        <strain evidence="3">JCM 31037</strain>
    </source>
</reference>
<dbReference type="EMBL" id="JBHTMP010000008">
    <property type="protein sequence ID" value="MFD1320989.1"/>
    <property type="molecule type" value="Genomic_DNA"/>
</dbReference>
<protein>
    <submittedName>
        <fullName evidence="2">Uncharacterized protein</fullName>
    </submittedName>
</protein>
<evidence type="ECO:0000313" key="3">
    <source>
        <dbReference type="Proteomes" id="UP001597260"/>
    </source>
</evidence>